<proteinExistence type="inferred from homology"/>
<sequence length="402" mass="44714">MTETSNSPMGLDNLDALAASLPVQLSAASPPPLLQPQPEAGPSRLRAADKWLKPHGPPVGIAFGGGCWERKRTDHVELPDDFSERAEEIMERHRSSPVSADIRDDYNERPAWYWNKFYSNHKEAFFKDRSWLRLEFPELVACTEADAGPKVCLEVGCGAGNTVYPLLDKNENPDLVIHATDYSAEAVGVVKANRMYPKPAHGKGIIHASVWDITSKPSPPPSSSPSTDGVHPARTFSLPEGVEPGTVDVLTVIYVLSALHPTEWDQAIHNLYSALKPGGLLLIRDYGRHDLAQLRIKKDRLLDPAVPNLYIRGDGTRVYFFTKQELRGMLEAKPRTTSGGLSVPNSEEEGRRDQDQGPMFEVNQLGEDRRLLVNRKERLKMYRIWMQVKARKLGPNGEGATV</sequence>
<evidence type="ECO:0000256" key="2">
    <source>
        <dbReference type="ARBA" id="ARBA00022603"/>
    </source>
</evidence>
<organism evidence="6 7">
    <name type="scientific">Saitozyma podzolica</name>
    <dbReference type="NCBI Taxonomy" id="1890683"/>
    <lineage>
        <taxon>Eukaryota</taxon>
        <taxon>Fungi</taxon>
        <taxon>Dikarya</taxon>
        <taxon>Basidiomycota</taxon>
        <taxon>Agaricomycotina</taxon>
        <taxon>Tremellomycetes</taxon>
        <taxon>Tremellales</taxon>
        <taxon>Trimorphomycetaceae</taxon>
        <taxon>Saitozyma</taxon>
    </lineage>
</organism>
<dbReference type="EMBL" id="RSCD01000006">
    <property type="protein sequence ID" value="RSH92352.1"/>
    <property type="molecule type" value="Genomic_DNA"/>
</dbReference>
<comment type="caution">
    <text evidence="6">The sequence shown here is derived from an EMBL/GenBank/DDBJ whole genome shotgun (WGS) entry which is preliminary data.</text>
</comment>
<keyword evidence="7" id="KW-1185">Reference proteome</keyword>
<gene>
    <name evidence="6" type="ORF">EHS25_008767</name>
</gene>
<dbReference type="Proteomes" id="UP000279259">
    <property type="component" value="Unassembled WGS sequence"/>
</dbReference>
<dbReference type="GO" id="GO:0052735">
    <property type="term" value="F:tRNA (cytidine-3-)-methyltransferase activity"/>
    <property type="evidence" value="ECO:0007669"/>
    <property type="project" value="TreeGrafter"/>
</dbReference>
<dbReference type="Pfam" id="PF13489">
    <property type="entry name" value="Methyltransf_23"/>
    <property type="match status" value="1"/>
</dbReference>
<dbReference type="GO" id="GO:0032259">
    <property type="term" value="P:methylation"/>
    <property type="evidence" value="ECO:0007669"/>
    <property type="project" value="UniProtKB-KW"/>
</dbReference>
<name>A0A427YMJ9_9TREE</name>
<evidence type="ECO:0000256" key="1">
    <source>
        <dbReference type="ARBA" id="ARBA00009725"/>
    </source>
</evidence>
<dbReference type="PIRSF" id="PIRSF037755">
    <property type="entry name" value="Mettl2_prd"/>
    <property type="match status" value="1"/>
</dbReference>
<dbReference type="InterPro" id="IPR026113">
    <property type="entry name" value="METTL2/6/8-like"/>
</dbReference>
<evidence type="ECO:0000256" key="5">
    <source>
        <dbReference type="SAM" id="MobiDB-lite"/>
    </source>
</evidence>
<dbReference type="STRING" id="1890683.A0A427YMJ9"/>
<dbReference type="OrthoDB" id="417697at2759"/>
<dbReference type="InterPro" id="IPR029063">
    <property type="entry name" value="SAM-dependent_MTases_sf"/>
</dbReference>
<comment type="function">
    <text evidence="4">S-adenosyl-L-methionine-dependent methyltransferase.</text>
</comment>
<dbReference type="AlphaFoldDB" id="A0A427YMJ9"/>
<dbReference type="PANTHER" id="PTHR22809:SF11">
    <property type="entry name" value="TRNA N(3)-METHYLCYTIDINE METHYLTRANSFERASE METTL2"/>
    <property type="match status" value="1"/>
</dbReference>
<evidence type="ECO:0000256" key="4">
    <source>
        <dbReference type="PIRNR" id="PIRNR037755"/>
    </source>
</evidence>
<evidence type="ECO:0000256" key="3">
    <source>
        <dbReference type="ARBA" id="ARBA00022679"/>
    </source>
</evidence>
<dbReference type="CDD" id="cd02440">
    <property type="entry name" value="AdoMet_MTases"/>
    <property type="match status" value="1"/>
</dbReference>
<dbReference type="EC" id="2.1.1.-" evidence="4"/>
<comment type="similarity">
    <text evidence="1 4">Belongs to the methyltransferase superfamily. METL family.</text>
</comment>
<evidence type="ECO:0000313" key="6">
    <source>
        <dbReference type="EMBL" id="RSH92352.1"/>
    </source>
</evidence>
<keyword evidence="3 4" id="KW-0808">Transferase</keyword>
<feature type="region of interest" description="Disordered" evidence="5">
    <location>
        <begin position="332"/>
        <end position="359"/>
    </location>
</feature>
<dbReference type="PANTHER" id="PTHR22809">
    <property type="entry name" value="METHYLTRANSFERASE-RELATED"/>
    <property type="match status" value="1"/>
</dbReference>
<accession>A0A427YMJ9</accession>
<dbReference type="Gene3D" id="3.40.50.150">
    <property type="entry name" value="Vaccinia Virus protein VP39"/>
    <property type="match status" value="1"/>
</dbReference>
<protein>
    <recommendedName>
        <fullName evidence="4">tRNA N(3)-methylcytidine methyltransferase</fullName>
        <ecNumber evidence="4">2.1.1.-</ecNumber>
    </recommendedName>
</protein>
<feature type="region of interest" description="Disordered" evidence="5">
    <location>
        <begin position="215"/>
        <end position="238"/>
    </location>
</feature>
<reference evidence="6 7" key="1">
    <citation type="submission" date="2018-11" db="EMBL/GenBank/DDBJ databases">
        <title>Genome sequence of Saitozyma podzolica DSM 27192.</title>
        <authorList>
            <person name="Aliyu H."/>
            <person name="Gorte O."/>
            <person name="Ochsenreither K."/>
        </authorList>
    </citation>
    <scope>NUCLEOTIDE SEQUENCE [LARGE SCALE GENOMIC DNA]</scope>
    <source>
        <strain evidence="6 7">DSM 27192</strain>
    </source>
</reference>
<feature type="compositionally biased region" description="Polar residues" evidence="5">
    <location>
        <begin position="335"/>
        <end position="345"/>
    </location>
</feature>
<keyword evidence="2 4" id="KW-0489">Methyltransferase</keyword>
<dbReference type="SUPFAM" id="SSF53335">
    <property type="entry name" value="S-adenosyl-L-methionine-dependent methyltransferases"/>
    <property type="match status" value="1"/>
</dbReference>
<evidence type="ECO:0000313" key="7">
    <source>
        <dbReference type="Proteomes" id="UP000279259"/>
    </source>
</evidence>